<dbReference type="EMBL" id="HACG01034183">
    <property type="protein sequence ID" value="CEK81048.1"/>
    <property type="molecule type" value="Transcribed_RNA"/>
</dbReference>
<reference evidence="1" key="1">
    <citation type="submission" date="2014-12" db="EMBL/GenBank/DDBJ databases">
        <title>Insight into the proteome of Arion vulgaris.</title>
        <authorList>
            <person name="Aradska J."/>
            <person name="Bulat T."/>
            <person name="Smidak R."/>
            <person name="Sarate P."/>
            <person name="Gangsoo J."/>
            <person name="Sialana F."/>
            <person name="Bilban M."/>
            <person name="Lubec G."/>
        </authorList>
    </citation>
    <scope>NUCLEOTIDE SEQUENCE</scope>
    <source>
        <tissue evidence="1">Skin</tissue>
    </source>
</reference>
<protein>
    <submittedName>
        <fullName evidence="1">Uncharacterized protein</fullName>
    </submittedName>
</protein>
<name>A0A0B7AJP4_9EUPU</name>
<accession>A0A0B7AJP4</accession>
<organism evidence="1">
    <name type="scientific">Arion vulgaris</name>
    <dbReference type="NCBI Taxonomy" id="1028688"/>
    <lineage>
        <taxon>Eukaryota</taxon>
        <taxon>Metazoa</taxon>
        <taxon>Spiralia</taxon>
        <taxon>Lophotrochozoa</taxon>
        <taxon>Mollusca</taxon>
        <taxon>Gastropoda</taxon>
        <taxon>Heterobranchia</taxon>
        <taxon>Euthyneura</taxon>
        <taxon>Panpulmonata</taxon>
        <taxon>Eupulmonata</taxon>
        <taxon>Stylommatophora</taxon>
        <taxon>Helicina</taxon>
        <taxon>Arionoidea</taxon>
        <taxon>Arionidae</taxon>
        <taxon>Arion</taxon>
    </lineage>
</organism>
<proteinExistence type="predicted"/>
<evidence type="ECO:0000313" key="1">
    <source>
        <dbReference type="EMBL" id="CEK81048.1"/>
    </source>
</evidence>
<dbReference type="AlphaFoldDB" id="A0A0B7AJP4"/>
<gene>
    <name evidence="1" type="primary">ORF124042</name>
</gene>
<feature type="non-terminal residue" evidence="1">
    <location>
        <position position="1"/>
    </location>
</feature>
<sequence>GVKPGAMNPILRFYTQSFVAHTEASVFFFPSVVSLNQRDMDIKIRILQWSSIWAFALRPTAIRALYVTLKNW</sequence>